<sequence>MPKSDTLSQQIQQELRQQLQAVGSLSDSCQEIVTEQLTACLPLLLSLQPTRVSGWQDKLYHGAHLIIDFRNDCQLTVAEYCPAKDAAPDAADTRIFIHRRGTLQSYLACHHTKLEAALQRTLPTLAAGLAAMS</sequence>
<dbReference type="EMBL" id="SEWE01000004">
    <property type="protein sequence ID" value="RYU83308.1"/>
    <property type="molecule type" value="Genomic_DNA"/>
</dbReference>
<evidence type="ECO:0000313" key="1">
    <source>
        <dbReference type="EMBL" id="RYU83308.1"/>
    </source>
</evidence>
<dbReference type="RefSeq" id="WP_129919688.1">
    <property type="nucleotide sequence ID" value="NZ_SEWE01000004.1"/>
</dbReference>
<gene>
    <name evidence="1" type="ORF">EWM57_03205</name>
</gene>
<keyword evidence="2" id="KW-1185">Reference proteome</keyword>
<evidence type="ECO:0000313" key="2">
    <source>
        <dbReference type="Proteomes" id="UP000294155"/>
    </source>
</evidence>
<comment type="caution">
    <text evidence="1">The sequence shown here is derived from an EMBL/GenBank/DDBJ whole genome shotgun (WGS) entry which is preliminary data.</text>
</comment>
<protein>
    <recommendedName>
        <fullName evidence="3">DUF1801 domain-containing protein</fullName>
    </recommendedName>
</protein>
<dbReference type="AlphaFoldDB" id="A0A4V1ZB63"/>
<name>A0A4V1ZB63_9BACT</name>
<dbReference type="Proteomes" id="UP000294155">
    <property type="component" value="Unassembled WGS sequence"/>
</dbReference>
<reference evidence="1 2" key="1">
    <citation type="submission" date="2019-02" db="EMBL/GenBank/DDBJ databases">
        <title>Bacterial novel species isolated from soil.</title>
        <authorList>
            <person name="Jung H.-Y."/>
        </authorList>
    </citation>
    <scope>NUCLEOTIDE SEQUENCE [LARGE SCALE GENOMIC DNA]</scope>
    <source>
        <strain evidence="1 2">1-3-3-3</strain>
    </source>
</reference>
<accession>A0A4V1ZB63</accession>
<evidence type="ECO:0008006" key="3">
    <source>
        <dbReference type="Google" id="ProtNLM"/>
    </source>
</evidence>
<organism evidence="1 2">
    <name type="scientific">Hymenobacter persicinus</name>
    <dbReference type="NCBI Taxonomy" id="2025506"/>
    <lineage>
        <taxon>Bacteria</taxon>
        <taxon>Pseudomonadati</taxon>
        <taxon>Bacteroidota</taxon>
        <taxon>Cytophagia</taxon>
        <taxon>Cytophagales</taxon>
        <taxon>Hymenobacteraceae</taxon>
        <taxon>Hymenobacter</taxon>
    </lineage>
</organism>
<dbReference type="OrthoDB" id="884970at2"/>
<proteinExistence type="predicted"/>